<dbReference type="OrthoDB" id="9785180at2"/>
<comment type="caution">
    <text evidence="1">The sequence shown here is derived from an EMBL/GenBank/DDBJ whole genome shotgun (WGS) entry which is preliminary data.</text>
</comment>
<evidence type="ECO:0000313" key="1">
    <source>
        <dbReference type="EMBL" id="TXF89732.1"/>
    </source>
</evidence>
<organism evidence="1 2">
    <name type="scientific">Neolewinella aurantiaca</name>
    <dbReference type="NCBI Taxonomy" id="2602767"/>
    <lineage>
        <taxon>Bacteria</taxon>
        <taxon>Pseudomonadati</taxon>
        <taxon>Bacteroidota</taxon>
        <taxon>Saprospiria</taxon>
        <taxon>Saprospirales</taxon>
        <taxon>Lewinellaceae</taxon>
        <taxon>Neolewinella</taxon>
    </lineage>
</organism>
<keyword evidence="2" id="KW-1185">Reference proteome</keyword>
<sequence>MNLLRTATAALLLLTFACGDKDPDAADPILAQVHKKTLRLSELEGMFPEEATANDSLVIREAFIRRWLRETVLQYEAERNLPTDLNIDRLVRDYRASLVSSHYEEVLISMRLDSTITQEELEAYYESSKGQYLLEKPIVRCLFIRVPYPTPEEELLQQLWNNGKITDTMALENYCERLSEVALLDPTAWYSLDDIAQQLPEGTLTASNVNSKREFSQQDGSNRYYFRLLEMKPRLEIAPLSYVEEQARKVILHGRKAKVLNEAREDIYERELRSKNIKIF</sequence>
<protein>
    <recommendedName>
        <fullName evidence="3">Peptidyl-prolyl cis-trans isomerase</fullName>
    </recommendedName>
</protein>
<gene>
    <name evidence="1" type="ORF">FUA23_09640</name>
</gene>
<name>A0A5C7FF05_9BACT</name>
<dbReference type="PROSITE" id="PS51257">
    <property type="entry name" value="PROKAR_LIPOPROTEIN"/>
    <property type="match status" value="1"/>
</dbReference>
<evidence type="ECO:0000313" key="2">
    <source>
        <dbReference type="Proteomes" id="UP000321907"/>
    </source>
</evidence>
<dbReference type="Proteomes" id="UP000321907">
    <property type="component" value="Unassembled WGS sequence"/>
</dbReference>
<accession>A0A5C7FF05</accession>
<dbReference type="EMBL" id="VOXD01000012">
    <property type="protein sequence ID" value="TXF89732.1"/>
    <property type="molecule type" value="Genomic_DNA"/>
</dbReference>
<dbReference type="AlphaFoldDB" id="A0A5C7FF05"/>
<reference evidence="1 2" key="1">
    <citation type="submission" date="2019-08" db="EMBL/GenBank/DDBJ databases">
        <title>Lewinella sp. strain SSH13 Genome sequencing and assembly.</title>
        <authorList>
            <person name="Kim I."/>
        </authorList>
    </citation>
    <scope>NUCLEOTIDE SEQUENCE [LARGE SCALE GENOMIC DNA]</scope>
    <source>
        <strain evidence="1 2">SSH13</strain>
    </source>
</reference>
<proteinExistence type="predicted"/>
<evidence type="ECO:0008006" key="3">
    <source>
        <dbReference type="Google" id="ProtNLM"/>
    </source>
</evidence>